<accession>A0A2S4KM04</accession>
<protein>
    <submittedName>
        <fullName evidence="1">Uncharacterized protein</fullName>
    </submittedName>
</protein>
<evidence type="ECO:0000313" key="1">
    <source>
        <dbReference type="EMBL" id="POR31211.1"/>
    </source>
</evidence>
<organism evidence="1 2">
    <name type="scientific">Tolypocladium paradoxum</name>
    <dbReference type="NCBI Taxonomy" id="94208"/>
    <lineage>
        <taxon>Eukaryota</taxon>
        <taxon>Fungi</taxon>
        <taxon>Dikarya</taxon>
        <taxon>Ascomycota</taxon>
        <taxon>Pezizomycotina</taxon>
        <taxon>Sordariomycetes</taxon>
        <taxon>Hypocreomycetidae</taxon>
        <taxon>Hypocreales</taxon>
        <taxon>Ophiocordycipitaceae</taxon>
        <taxon>Tolypocladium</taxon>
    </lineage>
</organism>
<evidence type="ECO:0000313" key="2">
    <source>
        <dbReference type="Proteomes" id="UP000237481"/>
    </source>
</evidence>
<name>A0A2S4KM04_9HYPO</name>
<gene>
    <name evidence="1" type="ORF">TPAR_08581</name>
</gene>
<keyword evidence="2" id="KW-1185">Reference proteome</keyword>
<dbReference type="AlphaFoldDB" id="A0A2S4KM04"/>
<proteinExistence type="predicted"/>
<dbReference type="EMBL" id="PKSG01001071">
    <property type="protein sequence ID" value="POR31211.1"/>
    <property type="molecule type" value="Genomic_DNA"/>
</dbReference>
<dbReference type="OrthoDB" id="3590765at2759"/>
<dbReference type="Proteomes" id="UP000237481">
    <property type="component" value="Unassembled WGS sequence"/>
</dbReference>
<reference evidence="1 2" key="1">
    <citation type="submission" date="2018-01" db="EMBL/GenBank/DDBJ databases">
        <title>Harnessing the power of phylogenomics to disentangle the directionality and signatures of interkingdom host jumping in the parasitic fungal genus Tolypocladium.</title>
        <authorList>
            <person name="Quandt C.A."/>
            <person name="Patterson W."/>
            <person name="Spatafora J.W."/>
        </authorList>
    </citation>
    <scope>NUCLEOTIDE SEQUENCE [LARGE SCALE GENOMIC DNA]</scope>
    <source>
        <strain evidence="1 2">NRBC 100945</strain>
    </source>
</reference>
<comment type="caution">
    <text evidence="1">The sequence shown here is derived from an EMBL/GenBank/DDBJ whole genome shotgun (WGS) entry which is preliminary data.</text>
</comment>
<sequence length="264" mass="29091">MVVALTPPLISLVASASPFLNVINTRLGQDPPAEPPARSVLVDGLTASLATSDRESTLPLSHWPQDTVRGEIVFQANHIAKAIIAFVHDNVRPSVGSQNVRFRSPCKGHLWTPAVAALLIGPGSDAHLLELYNEWLHRMVPLVIPEGSNRDIRDLEEPRKFFLVRCLTGAIQHMAIIDLAKAFTARNLPRGGCGFRLAFLHLLRYHPARLYNSEAEVLFDYEHQYINAPRSESSPRSGGVGNEVVSTNGRWNLSFLLAVDARVT</sequence>